<dbReference type="EMBL" id="ML208376">
    <property type="protein sequence ID" value="TFK67417.1"/>
    <property type="molecule type" value="Genomic_DNA"/>
</dbReference>
<reference evidence="1 2" key="1">
    <citation type="journal article" date="2019" name="Nat. Ecol. Evol.">
        <title>Megaphylogeny resolves global patterns of mushroom evolution.</title>
        <authorList>
            <person name="Varga T."/>
            <person name="Krizsan K."/>
            <person name="Foldi C."/>
            <person name="Dima B."/>
            <person name="Sanchez-Garcia M."/>
            <person name="Sanchez-Ramirez S."/>
            <person name="Szollosi G.J."/>
            <person name="Szarkandi J.G."/>
            <person name="Papp V."/>
            <person name="Albert L."/>
            <person name="Andreopoulos W."/>
            <person name="Angelini C."/>
            <person name="Antonin V."/>
            <person name="Barry K.W."/>
            <person name="Bougher N.L."/>
            <person name="Buchanan P."/>
            <person name="Buyck B."/>
            <person name="Bense V."/>
            <person name="Catcheside P."/>
            <person name="Chovatia M."/>
            <person name="Cooper J."/>
            <person name="Damon W."/>
            <person name="Desjardin D."/>
            <person name="Finy P."/>
            <person name="Geml J."/>
            <person name="Haridas S."/>
            <person name="Hughes K."/>
            <person name="Justo A."/>
            <person name="Karasinski D."/>
            <person name="Kautmanova I."/>
            <person name="Kiss B."/>
            <person name="Kocsube S."/>
            <person name="Kotiranta H."/>
            <person name="LaButti K.M."/>
            <person name="Lechner B.E."/>
            <person name="Liimatainen K."/>
            <person name="Lipzen A."/>
            <person name="Lukacs Z."/>
            <person name="Mihaltcheva S."/>
            <person name="Morgado L.N."/>
            <person name="Niskanen T."/>
            <person name="Noordeloos M.E."/>
            <person name="Ohm R.A."/>
            <person name="Ortiz-Santana B."/>
            <person name="Ovrebo C."/>
            <person name="Racz N."/>
            <person name="Riley R."/>
            <person name="Savchenko A."/>
            <person name="Shiryaev A."/>
            <person name="Soop K."/>
            <person name="Spirin V."/>
            <person name="Szebenyi C."/>
            <person name="Tomsovsky M."/>
            <person name="Tulloss R.E."/>
            <person name="Uehling J."/>
            <person name="Grigoriev I.V."/>
            <person name="Vagvolgyi C."/>
            <person name="Papp T."/>
            <person name="Martin F.M."/>
            <person name="Miettinen O."/>
            <person name="Hibbett D.S."/>
            <person name="Nagy L.G."/>
        </authorList>
    </citation>
    <scope>NUCLEOTIDE SEQUENCE [LARGE SCALE GENOMIC DNA]</scope>
    <source>
        <strain evidence="1 2">NL-1719</strain>
    </source>
</reference>
<sequence>MISLGLWPLKGLLDELKQEEFFRVLNRRPQGVPLSVVNDISSASLLRSISAMTKRRVSPYFFAAFVAGFVTLVVSTLAPAARTSC</sequence>
<gene>
    <name evidence="1" type="ORF">BDN72DRAFT_96793</name>
</gene>
<name>A0ACD3AR62_9AGAR</name>
<dbReference type="Proteomes" id="UP000308600">
    <property type="component" value="Unassembled WGS sequence"/>
</dbReference>
<organism evidence="1 2">
    <name type="scientific">Pluteus cervinus</name>
    <dbReference type="NCBI Taxonomy" id="181527"/>
    <lineage>
        <taxon>Eukaryota</taxon>
        <taxon>Fungi</taxon>
        <taxon>Dikarya</taxon>
        <taxon>Basidiomycota</taxon>
        <taxon>Agaricomycotina</taxon>
        <taxon>Agaricomycetes</taxon>
        <taxon>Agaricomycetidae</taxon>
        <taxon>Agaricales</taxon>
        <taxon>Pluteineae</taxon>
        <taxon>Pluteaceae</taxon>
        <taxon>Pluteus</taxon>
    </lineage>
</organism>
<accession>A0ACD3AR62</accession>
<proteinExistence type="predicted"/>
<protein>
    <submittedName>
        <fullName evidence="1">Uncharacterized protein</fullName>
    </submittedName>
</protein>
<keyword evidence="2" id="KW-1185">Reference proteome</keyword>
<evidence type="ECO:0000313" key="1">
    <source>
        <dbReference type="EMBL" id="TFK67417.1"/>
    </source>
</evidence>
<evidence type="ECO:0000313" key="2">
    <source>
        <dbReference type="Proteomes" id="UP000308600"/>
    </source>
</evidence>